<dbReference type="Proteomes" id="UP000001817">
    <property type="component" value="Chromosome 1"/>
</dbReference>
<protein>
    <submittedName>
        <fullName evidence="1">Uncharacterized protein</fullName>
    </submittedName>
</protein>
<evidence type="ECO:0000313" key="2">
    <source>
        <dbReference type="Proteomes" id="UP000001817"/>
    </source>
</evidence>
<organism evidence="1 2">
    <name type="scientific">Paraburkholderia xenovorans (strain LB400)</name>
    <dbReference type="NCBI Taxonomy" id="266265"/>
    <lineage>
        <taxon>Bacteria</taxon>
        <taxon>Pseudomonadati</taxon>
        <taxon>Pseudomonadota</taxon>
        <taxon>Betaproteobacteria</taxon>
        <taxon>Burkholderiales</taxon>
        <taxon>Burkholderiaceae</taxon>
        <taxon>Paraburkholderia</taxon>
    </lineage>
</organism>
<keyword evidence="2" id="KW-1185">Reference proteome</keyword>
<name>Q144G6_PARXL</name>
<reference evidence="1 2" key="1">
    <citation type="journal article" date="2006" name="Proc. Natl. Acad. Sci. U.S.A.">
        <title>Burkholderia xenovorans LB400 harbors a multi-replicon, 9.73-Mbp genome shaped for versatility.</title>
        <authorList>
            <person name="Chain P.S."/>
            <person name="Denef V.J."/>
            <person name="Konstantinidis K.T."/>
            <person name="Vergez L.M."/>
            <person name="Agullo L."/>
            <person name="Reyes V.L."/>
            <person name="Hauser L."/>
            <person name="Cordova M."/>
            <person name="Gomez L."/>
            <person name="Gonzalez M."/>
            <person name="Land M."/>
            <person name="Lao V."/>
            <person name="Larimer F."/>
            <person name="LiPuma J.J."/>
            <person name="Mahenthiralingam E."/>
            <person name="Malfatti S.A."/>
            <person name="Marx C.J."/>
            <person name="Parnell J.J."/>
            <person name="Ramette A."/>
            <person name="Richardson P."/>
            <person name="Seeger M."/>
            <person name="Smith D."/>
            <person name="Spilker T."/>
            <person name="Sul W.J."/>
            <person name="Tsoi T.V."/>
            <person name="Ulrich L.E."/>
            <person name="Zhulin I.B."/>
            <person name="Tiedje J.M."/>
        </authorList>
    </citation>
    <scope>NUCLEOTIDE SEQUENCE [LARGE SCALE GENOMIC DNA]</scope>
    <source>
        <strain evidence="1 2">LB400</strain>
    </source>
</reference>
<dbReference type="KEGG" id="bxe:Bxe_A3716"/>
<dbReference type="AlphaFoldDB" id="Q144G6"/>
<sequence length="94" mass="10189">MLEHAVSVRSRTFDGQAKARAHVVKSRTGTDPAAKVGYIPSTTYIIKPNVRSIAAVRRCARLPVKDYAAYSRRSAKSSQASNNINLTSGVVIDN</sequence>
<accession>Q144G6</accession>
<gene>
    <name evidence="1" type="ORF">Bxe_A3716</name>
</gene>
<proteinExistence type="predicted"/>
<evidence type="ECO:0000313" key="1">
    <source>
        <dbReference type="EMBL" id="ABE29273.1"/>
    </source>
</evidence>
<dbReference type="EMBL" id="CP000270">
    <property type="protein sequence ID" value="ABE29273.1"/>
    <property type="molecule type" value="Genomic_DNA"/>
</dbReference>